<dbReference type="EMBL" id="CP041235">
    <property type="protein sequence ID" value="QOP43249.1"/>
    <property type="molecule type" value="Genomic_DNA"/>
</dbReference>
<organism evidence="2 3">
    <name type="scientific">Sulfurimonas sediminis</name>
    <dbReference type="NCBI Taxonomy" id="2590020"/>
    <lineage>
        <taxon>Bacteria</taxon>
        <taxon>Pseudomonadati</taxon>
        <taxon>Campylobacterota</taxon>
        <taxon>Epsilonproteobacteria</taxon>
        <taxon>Campylobacterales</taxon>
        <taxon>Sulfurimonadaceae</taxon>
        <taxon>Sulfurimonas</taxon>
    </lineage>
</organism>
<keyword evidence="3" id="KW-1185">Reference proteome</keyword>
<reference evidence="2 3" key="1">
    <citation type="submission" date="2019-06" db="EMBL/GenBank/DDBJ databases">
        <title>Sulfurimonas gotlandica sp. nov., a chemoautotrophic and psychrotolerant epsilonproteobacterium isolated from a pelagic redoxcline, and an emended description of the genus Sulfurimonas.</title>
        <authorList>
            <person name="Wang S."/>
            <person name="Jiang L."/>
            <person name="Shao Z."/>
        </authorList>
    </citation>
    <scope>NUCLEOTIDE SEQUENCE [LARGE SCALE GENOMIC DNA]</scope>
    <source>
        <strain evidence="2 3">S2-6</strain>
    </source>
</reference>
<accession>A0A7M1B0H5</accession>
<sequence>MKLTRTKALLESLKSIPDYRVDTGKIEYPLHEVLFMTLFALIKGNTTFKDIFSWMIYNKDNAILKEIFDKEEITIPSKSTYHRLLINTDNNALEKVFREFFFPFIAQENIAIDGKWLRGSDVNGQYTQERHKAILNILDKDIKIVFAHKFLDKNKSSEITALKEVLNDNFLAMKDRYFPLMHCLLNQRFSTLLMSKVTDI</sequence>
<name>A0A7M1B0H5_9BACT</name>
<evidence type="ECO:0000313" key="3">
    <source>
        <dbReference type="Proteomes" id="UP000593719"/>
    </source>
</evidence>
<evidence type="ECO:0000313" key="2">
    <source>
        <dbReference type="EMBL" id="QOP43249.1"/>
    </source>
</evidence>
<dbReference type="Pfam" id="PF13808">
    <property type="entry name" value="DDE_Tnp_1_assoc"/>
    <property type="match status" value="1"/>
</dbReference>
<dbReference type="AlphaFoldDB" id="A0A7M1B0H5"/>
<dbReference type="Proteomes" id="UP000593719">
    <property type="component" value="Chromosome"/>
</dbReference>
<dbReference type="InterPro" id="IPR032806">
    <property type="entry name" value="YbfD_N"/>
</dbReference>
<dbReference type="RefSeq" id="WP_193151895.1">
    <property type="nucleotide sequence ID" value="NZ_CP041235.1"/>
</dbReference>
<feature type="domain" description="H repeat-associated protein N-terminal" evidence="1">
    <location>
        <begin position="11"/>
        <end position="100"/>
    </location>
</feature>
<dbReference type="PANTHER" id="PTHR30298">
    <property type="entry name" value="H REPEAT-ASSOCIATED PREDICTED TRANSPOSASE"/>
    <property type="match status" value="1"/>
</dbReference>
<proteinExistence type="predicted"/>
<dbReference type="PANTHER" id="PTHR30298:SF0">
    <property type="entry name" value="PROTEIN YBFL-RELATED"/>
    <property type="match status" value="1"/>
</dbReference>
<dbReference type="KEGG" id="ssei:FJR45_04525"/>
<evidence type="ECO:0000259" key="1">
    <source>
        <dbReference type="Pfam" id="PF13808"/>
    </source>
</evidence>
<protein>
    <submittedName>
        <fullName evidence="2">Transposase family protein</fullName>
    </submittedName>
</protein>
<gene>
    <name evidence="2" type="ORF">FJR45_04525</name>
</gene>
<dbReference type="InterPro" id="IPR051698">
    <property type="entry name" value="Transposase_11-like"/>
</dbReference>